<proteinExistence type="predicted"/>
<evidence type="ECO:0000313" key="1">
    <source>
        <dbReference type="EMBL" id="QRX85558.1"/>
    </source>
</evidence>
<dbReference type="EMBL" id="MT437279">
    <property type="protein sequence ID" value="QRX85558.1"/>
    <property type="molecule type" value="Genomic_DNA"/>
</dbReference>
<accession>A0A894X883</accession>
<organism evidence="1">
    <name type="scientific">Pseudomonas aeruginosa</name>
    <dbReference type="NCBI Taxonomy" id="287"/>
    <lineage>
        <taxon>Bacteria</taxon>
        <taxon>Pseudomonadati</taxon>
        <taxon>Pseudomonadota</taxon>
        <taxon>Gammaproteobacteria</taxon>
        <taxon>Pseudomonadales</taxon>
        <taxon>Pseudomonadaceae</taxon>
        <taxon>Pseudomonas</taxon>
    </lineage>
</organism>
<sequence>MPYHPKGQQLPQRRCCSRLSEDTTMPANPSSTTLYRIDECPDVMADACVGDDQGNLIFLSIWARDTAVQQFLARLTLGRDEQGLEQFHVITDQGGSVPVFVGNVDRLEKRMTRAYRRTLFGSLSNVWLFDRRCVKPDKANASALALLPRDSDHRLDRLWTLVQDTCPLPLLDHWRETVLELLQSREMLTRLPFALGPLVGHRLAIDVPALTQALGSLIRSDVLTAYPYPAKIWTPETVAA</sequence>
<reference evidence="1" key="1">
    <citation type="journal article" name="Microorganisms">
        <title>Unravelling the Features of Success of VIM-Producing ST111 and ST235 Pseudomonas aeruginosa in a Greek Hospital.</title>
        <authorList>
            <person name="Papagiannitsis C.C."/>
            <person name="Verra A."/>
            <person name="Galani V."/>
            <person name="Xitsas S."/>
            <person name="Bitar I."/>
            <person name="Hrabak J."/>
            <person name="Petinaki E."/>
        </authorList>
    </citation>
    <scope>NUCLEOTIDE SEQUENCE</scope>
    <source>
        <strain evidence="1">Pae9047-Lar</strain>
    </source>
</reference>
<protein>
    <submittedName>
        <fullName evidence="1">Uncharacterized protein</fullName>
    </submittedName>
</protein>
<dbReference type="AlphaFoldDB" id="A0A894X883"/>
<name>A0A894X883_PSEAI</name>